<reference evidence="6" key="2">
    <citation type="submission" date="2023-06" db="EMBL/GenBank/DDBJ databases">
        <authorList>
            <consortium name="Lawrence Berkeley National Laboratory"/>
            <person name="Mondo S.J."/>
            <person name="Hensen N."/>
            <person name="Bonometti L."/>
            <person name="Westerberg I."/>
            <person name="Brannstrom I.O."/>
            <person name="Guillou S."/>
            <person name="Cros-Aarteil S."/>
            <person name="Calhoun S."/>
            <person name="Haridas S."/>
            <person name="Kuo A."/>
            <person name="Pangilinan J."/>
            <person name="Riley R."/>
            <person name="Labutti K."/>
            <person name="Andreopoulos B."/>
            <person name="Lipzen A."/>
            <person name="Chen C."/>
            <person name="Yanf M."/>
            <person name="Daum C."/>
            <person name="Ng V."/>
            <person name="Clum A."/>
            <person name="Steindorff A."/>
            <person name="Ohm R."/>
            <person name="Martin F."/>
            <person name="Silar P."/>
            <person name="Natvig D."/>
            <person name="Lalanne C."/>
            <person name="Gautier V."/>
            <person name="Ament-Velasquez S.L."/>
            <person name="Kruys A."/>
            <person name="Hutchinson M.I."/>
            <person name="Powell A.J."/>
            <person name="Barry K."/>
            <person name="Miller A.N."/>
            <person name="Grigoriev I.V."/>
            <person name="Debuchy R."/>
            <person name="Gladieux P."/>
            <person name="Thoren M.H."/>
            <person name="Johannesson H."/>
        </authorList>
    </citation>
    <scope>NUCLEOTIDE SEQUENCE</scope>
    <source>
        <strain evidence="6">CBS 333.67</strain>
    </source>
</reference>
<name>A0AAJ0GKN2_9PEZI</name>
<keyword evidence="3" id="KW-0949">S-adenosyl-L-methionine</keyword>
<dbReference type="PANTHER" id="PTHR43667:SF1">
    <property type="entry name" value="CYCLOPROPANE-FATTY-ACYL-PHOSPHOLIPID SYNTHASE"/>
    <property type="match status" value="1"/>
</dbReference>
<dbReference type="GO" id="GO:0008168">
    <property type="term" value="F:methyltransferase activity"/>
    <property type="evidence" value="ECO:0007669"/>
    <property type="project" value="UniProtKB-KW"/>
</dbReference>
<dbReference type="Proteomes" id="UP001273166">
    <property type="component" value="Unassembled WGS sequence"/>
</dbReference>
<organism evidence="6 7">
    <name type="scientific">Chaetomium strumarium</name>
    <dbReference type="NCBI Taxonomy" id="1170767"/>
    <lineage>
        <taxon>Eukaryota</taxon>
        <taxon>Fungi</taxon>
        <taxon>Dikarya</taxon>
        <taxon>Ascomycota</taxon>
        <taxon>Pezizomycotina</taxon>
        <taxon>Sordariomycetes</taxon>
        <taxon>Sordariomycetidae</taxon>
        <taxon>Sordariales</taxon>
        <taxon>Chaetomiaceae</taxon>
        <taxon>Chaetomium</taxon>
    </lineage>
</organism>
<dbReference type="GeneID" id="87885295"/>
<comment type="caution">
    <text evidence="6">The sequence shown here is derived from an EMBL/GenBank/DDBJ whole genome shotgun (WGS) entry which is preliminary data.</text>
</comment>
<keyword evidence="4" id="KW-0443">Lipid metabolism</keyword>
<keyword evidence="2" id="KW-0808">Transferase</keyword>
<feature type="domain" description="Methyltransferase" evidence="5">
    <location>
        <begin position="83"/>
        <end position="180"/>
    </location>
</feature>
<evidence type="ECO:0000313" key="7">
    <source>
        <dbReference type="Proteomes" id="UP001273166"/>
    </source>
</evidence>
<dbReference type="InterPro" id="IPR050723">
    <property type="entry name" value="CFA/CMAS"/>
</dbReference>
<dbReference type="EMBL" id="JAUDZG010000008">
    <property type="protein sequence ID" value="KAK3301694.1"/>
    <property type="molecule type" value="Genomic_DNA"/>
</dbReference>
<accession>A0AAJ0GKN2</accession>
<reference evidence="6" key="1">
    <citation type="journal article" date="2023" name="Mol. Phylogenet. Evol.">
        <title>Genome-scale phylogeny and comparative genomics of the fungal order Sordariales.</title>
        <authorList>
            <person name="Hensen N."/>
            <person name="Bonometti L."/>
            <person name="Westerberg I."/>
            <person name="Brannstrom I.O."/>
            <person name="Guillou S."/>
            <person name="Cros-Aarteil S."/>
            <person name="Calhoun S."/>
            <person name="Haridas S."/>
            <person name="Kuo A."/>
            <person name="Mondo S."/>
            <person name="Pangilinan J."/>
            <person name="Riley R."/>
            <person name="LaButti K."/>
            <person name="Andreopoulos B."/>
            <person name="Lipzen A."/>
            <person name="Chen C."/>
            <person name="Yan M."/>
            <person name="Daum C."/>
            <person name="Ng V."/>
            <person name="Clum A."/>
            <person name="Steindorff A."/>
            <person name="Ohm R.A."/>
            <person name="Martin F."/>
            <person name="Silar P."/>
            <person name="Natvig D.O."/>
            <person name="Lalanne C."/>
            <person name="Gautier V."/>
            <person name="Ament-Velasquez S.L."/>
            <person name="Kruys A."/>
            <person name="Hutchinson M.I."/>
            <person name="Powell A.J."/>
            <person name="Barry K."/>
            <person name="Miller A.N."/>
            <person name="Grigoriev I.V."/>
            <person name="Debuchy R."/>
            <person name="Gladieux P."/>
            <person name="Hiltunen Thoren M."/>
            <person name="Johannesson H."/>
        </authorList>
    </citation>
    <scope>NUCLEOTIDE SEQUENCE</scope>
    <source>
        <strain evidence="6">CBS 333.67</strain>
    </source>
</reference>
<dbReference type="AlphaFoldDB" id="A0AAJ0GKN2"/>
<keyword evidence="1 6" id="KW-0489">Methyltransferase</keyword>
<dbReference type="SUPFAM" id="SSF53335">
    <property type="entry name" value="S-adenosyl-L-methionine-dependent methyltransferases"/>
    <property type="match status" value="1"/>
</dbReference>
<evidence type="ECO:0000256" key="3">
    <source>
        <dbReference type="ARBA" id="ARBA00022691"/>
    </source>
</evidence>
<evidence type="ECO:0000256" key="1">
    <source>
        <dbReference type="ARBA" id="ARBA00022603"/>
    </source>
</evidence>
<dbReference type="InterPro" id="IPR041698">
    <property type="entry name" value="Methyltransf_25"/>
</dbReference>
<dbReference type="PANTHER" id="PTHR43667">
    <property type="entry name" value="CYCLOPROPANE-FATTY-ACYL-PHOSPHOLIPID SYNTHASE"/>
    <property type="match status" value="1"/>
</dbReference>
<evidence type="ECO:0000256" key="2">
    <source>
        <dbReference type="ARBA" id="ARBA00022679"/>
    </source>
</evidence>
<evidence type="ECO:0000256" key="4">
    <source>
        <dbReference type="ARBA" id="ARBA00023098"/>
    </source>
</evidence>
<dbReference type="CDD" id="cd02440">
    <property type="entry name" value="AdoMet_MTases"/>
    <property type="match status" value="1"/>
</dbReference>
<dbReference type="Gene3D" id="3.40.50.150">
    <property type="entry name" value="Vaccinia Virus protein VP39"/>
    <property type="match status" value="1"/>
</dbReference>
<protein>
    <submittedName>
        <fullName evidence="6">S-adenosyl-L-methionine-dependent methyltransferase</fullName>
    </submittedName>
</protein>
<dbReference type="GO" id="GO:0032259">
    <property type="term" value="P:methylation"/>
    <property type="evidence" value="ECO:0007669"/>
    <property type="project" value="UniProtKB-KW"/>
</dbReference>
<sequence>MSASIPTPIPPPDVKDRLKESYNAIAEAYMNWSAGRHNHLRFNYTAELLKLLRRDRLHPTTAGGDSSPPQDGGDVSLGGLRALELGCGCGVPVIGTLLARGFEVLGVDLSSTQVQMATRKYFPDEVQNGQLVVVEKDMMELTYPPGEFDVVVALYSLIHLPRNEQRVMMERVHRWLKPGGMILMNYSVEELEGEVIEKWLGQEKGWVYWSAWGKDKMLDMLDELEFKVLLQEVKGDEGTDASFLWVIAQKENGNC</sequence>
<dbReference type="Pfam" id="PF13649">
    <property type="entry name" value="Methyltransf_25"/>
    <property type="match status" value="1"/>
</dbReference>
<dbReference type="InterPro" id="IPR029063">
    <property type="entry name" value="SAM-dependent_MTases_sf"/>
</dbReference>
<evidence type="ECO:0000313" key="6">
    <source>
        <dbReference type="EMBL" id="KAK3301694.1"/>
    </source>
</evidence>
<gene>
    <name evidence="6" type="ORF">B0T15DRAFT_487912</name>
</gene>
<dbReference type="GO" id="GO:0006629">
    <property type="term" value="P:lipid metabolic process"/>
    <property type="evidence" value="ECO:0007669"/>
    <property type="project" value="UniProtKB-KW"/>
</dbReference>
<dbReference type="RefSeq" id="XP_062717474.1">
    <property type="nucleotide sequence ID" value="XM_062866466.1"/>
</dbReference>
<evidence type="ECO:0000259" key="5">
    <source>
        <dbReference type="Pfam" id="PF13649"/>
    </source>
</evidence>
<proteinExistence type="predicted"/>
<keyword evidence="7" id="KW-1185">Reference proteome</keyword>